<evidence type="ECO:0000313" key="1">
    <source>
        <dbReference type="EMBL" id="NRF70251.1"/>
    </source>
</evidence>
<gene>
    <name evidence="1" type="ORF">HLB44_24900</name>
</gene>
<accession>A0ABX2ENM8</accession>
<sequence length="577" mass="62955">MSAAHYDALFVLQRSDVIHLAAHQERYADTRLLFVDPGILDAAVAAGFGHYEFRRLDVGADINTAVYAEAQARASRIDQRLTRERTRLFGRGQWSGWDQAHLYLFFQRALTIERLGQAAESSFPEARLGLLRPSNPQLFNFDSMLSTEIVAGNSARWQIVDTYGAGRFWNPAMLEWCFDAEGVRAAAAGVAVEALTHIPTCFYDARGFAQAIEARFETSIDLPGLYCDVPVRRGATLLLKRIDELSAAQRPIACELYAERARAVFIDELSALVPNRAALELQAATLARRCLMQALNYHGLYAALAGQQPRIIVADHDTGNNGPLFSLAHALRAPVTVLPHSAYPTSPLPHADQVEAVELPGFAPPVRTVLGAPVARRAVAFRARPQPTPRPAARRICLLLNTMQSEGLSYIDFFGLIGFYKGLRELCARHDRDLVVRLKPSTPALNVVSGALGEPAGFFQRTMAQPLDQVAAEADICVAYGEPTSGTVTFLDAGSWVVHVGDQHWAADYVITPPYVSDGLVPSFTGAAALRELDAVLASPQRYSDAQATQARAYACRCRATHDDLFPSSSPTALQGA</sequence>
<evidence type="ECO:0008006" key="3">
    <source>
        <dbReference type="Google" id="ProtNLM"/>
    </source>
</evidence>
<comment type="caution">
    <text evidence="1">The sequence shown here is derived from an EMBL/GenBank/DDBJ whole genome shotgun (WGS) entry which is preliminary data.</text>
</comment>
<keyword evidence="2" id="KW-1185">Reference proteome</keyword>
<dbReference type="RefSeq" id="WP_173128881.1">
    <property type="nucleotide sequence ID" value="NZ_JABRWJ010000008.1"/>
</dbReference>
<name>A0ABX2ENM8_9BURK</name>
<reference evidence="1 2" key="1">
    <citation type="submission" date="2020-05" db="EMBL/GenBank/DDBJ databases">
        <title>Aquincola sp. isolate from soil.</title>
        <authorList>
            <person name="Han J."/>
            <person name="Kim D.-U."/>
        </authorList>
    </citation>
    <scope>NUCLEOTIDE SEQUENCE [LARGE SCALE GENOMIC DNA]</scope>
    <source>
        <strain evidence="1 2">S2</strain>
    </source>
</reference>
<proteinExistence type="predicted"/>
<organism evidence="1 2">
    <name type="scientific">Pseudaquabacterium terrae</name>
    <dbReference type="NCBI Taxonomy" id="2732868"/>
    <lineage>
        <taxon>Bacteria</taxon>
        <taxon>Pseudomonadati</taxon>
        <taxon>Pseudomonadota</taxon>
        <taxon>Betaproteobacteria</taxon>
        <taxon>Burkholderiales</taxon>
        <taxon>Sphaerotilaceae</taxon>
        <taxon>Pseudaquabacterium</taxon>
    </lineage>
</organism>
<dbReference type="Proteomes" id="UP000737171">
    <property type="component" value="Unassembled WGS sequence"/>
</dbReference>
<protein>
    <recommendedName>
        <fullName evidence="3">Glycosyltransferase family 1 protein</fullName>
    </recommendedName>
</protein>
<dbReference type="EMBL" id="JABRWJ010000008">
    <property type="protein sequence ID" value="NRF70251.1"/>
    <property type="molecule type" value="Genomic_DNA"/>
</dbReference>
<evidence type="ECO:0000313" key="2">
    <source>
        <dbReference type="Proteomes" id="UP000737171"/>
    </source>
</evidence>